<dbReference type="PANTHER" id="PTHR11904">
    <property type="entry name" value="METHYLTHIOADENOSINE/PURINE NUCLEOSIDE PHOSPHORYLASE"/>
    <property type="match status" value="1"/>
</dbReference>
<sequence length="312" mass="34268">MRHRPRSTDLRKTTDAPPPNREDRRNREIKGFRMLDLYDKIEEATAAIRAAWGTTPRAGIILGTGLGGLVDEIQIEASLDYAEIPHFPTSTATSHRGRLVCGQLQGVPVVAMEGRFHMYEGYPLKQITLPVRVMKALGAELLVVSNACGGLNPYFQSGDIMVIEDQINLMGDNPLIGINDDRLGPRFPDMCEPYDQRMVDQALEIARRENIRAHKGVFVAVAGPNLETRAEYRFLRTIGADVVGMSTVPEVIVAVHCGLKVVGFSVITDMCLPDALKPAVVEEIIAIANAAEPNLRTLVRQTVADFASVRLA</sequence>
<evidence type="ECO:0000259" key="8">
    <source>
        <dbReference type="Pfam" id="PF01048"/>
    </source>
</evidence>
<dbReference type="GO" id="GO:0004731">
    <property type="term" value="F:purine-nucleoside phosphorylase activity"/>
    <property type="evidence" value="ECO:0007669"/>
    <property type="project" value="UniProtKB-EC"/>
</dbReference>
<dbReference type="PANTHER" id="PTHR11904:SF9">
    <property type="entry name" value="PURINE NUCLEOSIDE PHOSPHORYLASE-RELATED"/>
    <property type="match status" value="1"/>
</dbReference>
<evidence type="ECO:0000256" key="7">
    <source>
        <dbReference type="SAM" id="MobiDB-lite"/>
    </source>
</evidence>
<organism evidence="9 10">
    <name type="scientific">Rosistilla carotiformis</name>
    <dbReference type="NCBI Taxonomy" id="2528017"/>
    <lineage>
        <taxon>Bacteria</taxon>
        <taxon>Pseudomonadati</taxon>
        <taxon>Planctomycetota</taxon>
        <taxon>Planctomycetia</taxon>
        <taxon>Pirellulales</taxon>
        <taxon>Pirellulaceae</taxon>
        <taxon>Rosistilla</taxon>
    </lineage>
</organism>
<dbReference type="NCBIfam" id="NF006054">
    <property type="entry name" value="PRK08202.1"/>
    <property type="match status" value="1"/>
</dbReference>
<evidence type="ECO:0000256" key="4">
    <source>
        <dbReference type="ARBA" id="ARBA00022676"/>
    </source>
</evidence>
<dbReference type="InterPro" id="IPR011270">
    <property type="entry name" value="Pur_Nuc_Pase_Ino/Guo-sp"/>
</dbReference>
<feature type="region of interest" description="Disordered" evidence="7">
    <location>
        <begin position="1"/>
        <end position="27"/>
    </location>
</feature>
<keyword evidence="4 6" id="KW-0328">Glycosyltransferase</keyword>
<accession>A0A518JNL1</accession>
<dbReference type="GO" id="GO:0009116">
    <property type="term" value="P:nucleoside metabolic process"/>
    <property type="evidence" value="ECO:0007669"/>
    <property type="project" value="InterPro"/>
</dbReference>
<evidence type="ECO:0000256" key="5">
    <source>
        <dbReference type="ARBA" id="ARBA00022679"/>
    </source>
</evidence>
<proteinExistence type="inferred from homology"/>
<dbReference type="UniPathway" id="UPA00606"/>
<evidence type="ECO:0000256" key="2">
    <source>
        <dbReference type="ARBA" id="ARBA00006751"/>
    </source>
</evidence>
<dbReference type="EC" id="2.4.2.1" evidence="6"/>
<evidence type="ECO:0000313" key="10">
    <source>
        <dbReference type="Proteomes" id="UP000315082"/>
    </source>
</evidence>
<keyword evidence="5 6" id="KW-0808">Transferase</keyword>
<gene>
    <name evidence="9" type="primary">punA_2</name>
    <name evidence="9" type="ORF">Poly24_08140</name>
</gene>
<comment type="function">
    <text evidence="6">The purine nucleoside phosphorylases catalyze the phosphorolytic breakdown of the N-glycosidic bond in the beta-(deoxy)ribonucleoside molecules, with the formation of the corresponding free purine bases and pentose-1-phosphate.</text>
</comment>
<dbReference type="EMBL" id="CP036348">
    <property type="protein sequence ID" value="QDV67123.1"/>
    <property type="molecule type" value="Genomic_DNA"/>
</dbReference>
<name>A0A518JNL1_9BACT</name>
<dbReference type="CDD" id="cd09009">
    <property type="entry name" value="PNP-EcPNPII_like"/>
    <property type="match status" value="1"/>
</dbReference>
<dbReference type="Proteomes" id="UP000315082">
    <property type="component" value="Chromosome"/>
</dbReference>
<dbReference type="NCBIfam" id="TIGR01700">
    <property type="entry name" value="PNPH"/>
    <property type="match status" value="1"/>
</dbReference>
<dbReference type="InterPro" id="IPR000845">
    <property type="entry name" value="Nucleoside_phosphorylase_d"/>
</dbReference>
<reference evidence="9 10" key="1">
    <citation type="submission" date="2019-02" db="EMBL/GenBank/DDBJ databases">
        <title>Deep-cultivation of Planctomycetes and their phenomic and genomic characterization uncovers novel biology.</title>
        <authorList>
            <person name="Wiegand S."/>
            <person name="Jogler M."/>
            <person name="Boedeker C."/>
            <person name="Pinto D."/>
            <person name="Vollmers J."/>
            <person name="Rivas-Marin E."/>
            <person name="Kohn T."/>
            <person name="Peeters S.H."/>
            <person name="Heuer A."/>
            <person name="Rast P."/>
            <person name="Oberbeckmann S."/>
            <person name="Bunk B."/>
            <person name="Jeske O."/>
            <person name="Meyerdierks A."/>
            <person name="Storesund J.E."/>
            <person name="Kallscheuer N."/>
            <person name="Luecker S."/>
            <person name="Lage O.M."/>
            <person name="Pohl T."/>
            <person name="Merkel B.J."/>
            <person name="Hornburger P."/>
            <person name="Mueller R.-W."/>
            <person name="Bruemmer F."/>
            <person name="Labrenz M."/>
            <person name="Spormann A.M."/>
            <person name="Op den Camp H."/>
            <person name="Overmann J."/>
            <person name="Amann R."/>
            <person name="Jetten M.S.M."/>
            <person name="Mascher T."/>
            <person name="Medema M.H."/>
            <person name="Devos D.P."/>
            <person name="Kaster A.-K."/>
            <person name="Ovreas L."/>
            <person name="Rohde M."/>
            <person name="Galperin M.Y."/>
            <person name="Jogler C."/>
        </authorList>
    </citation>
    <scope>NUCLEOTIDE SEQUENCE [LARGE SCALE GENOMIC DNA]</scope>
    <source>
        <strain evidence="9 10">Poly24</strain>
    </source>
</reference>
<dbReference type="KEGG" id="rcf:Poly24_08140"/>
<dbReference type="InterPro" id="IPR018099">
    <property type="entry name" value="Purine_phosphorylase-2_CS"/>
</dbReference>
<evidence type="ECO:0000256" key="6">
    <source>
        <dbReference type="PIRNR" id="PIRNR000477"/>
    </source>
</evidence>
<dbReference type="PIRSF" id="PIRSF000477">
    <property type="entry name" value="PurNPase"/>
    <property type="match status" value="1"/>
</dbReference>
<dbReference type="SUPFAM" id="SSF53167">
    <property type="entry name" value="Purine and uridine phosphorylases"/>
    <property type="match status" value="1"/>
</dbReference>
<evidence type="ECO:0000313" key="9">
    <source>
        <dbReference type="EMBL" id="QDV67123.1"/>
    </source>
</evidence>
<comment type="pathway">
    <text evidence="1 6">Purine metabolism; purine nucleoside salvage.</text>
</comment>
<feature type="domain" description="Nucleoside phosphorylase" evidence="8">
    <location>
        <begin position="58"/>
        <end position="303"/>
    </location>
</feature>
<protein>
    <recommendedName>
        <fullName evidence="6">Purine nucleoside phosphorylase</fullName>
        <ecNumber evidence="6">2.4.2.1</ecNumber>
    </recommendedName>
    <alternativeName>
        <fullName evidence="6">Inosine-guanosine phosphorylase</fullName>
    </alternativeName>
</protein>
<dbReference type="GO" id="GO:0005737">
    <property type="term" value="C:cytoplasm"/>
    <property type="evidence" value="ECO:0007669"/>
    <property type="project" value="TreeGrafter"/>
</dbReference>
<dbReference type="PROSITE" id="PS01240">
    <property type="entry name" value="PNP_MTAP_2"/>
    <property type="match status" value="1"/>
</dbReference>
<comment type="subunit">
    <text evidence="3">Homotrimer.</text>
</comment>
<dbReference type="Gene3D" id="3.40.50.1580">
    <property type="entry name" value="Nucleoside phosphorylase domain"/>
    <property type="match status" value="1"/>
</dbReference>
<comment type="similarity">
    <text evidence="2 6">Belongs to the PNP/MTAP phosphorylase family.</text>
</comment>
<evidence type="ECO:0000256" key="1">
    <source>
        <dbReference type="ARBA" id="ARBA00005058"/>
    </source>
</evidence>
<dbReference type="InterPro" id="IPR011268">
    <property type="entry name" value="Purine_phosphorylase"/>
</dbReference>
<keyword evidence="10" id="KW-1185">Reference proteome</keyword>
<dbReference type="InterPro" id="IPR035994">
    <property type="entry name" value="Nucleoside_phosphorylase_sf"/>
</dbReference>
<evidence type="ECO:0000256" key="3">
    <source>
        <dbReference type="ARBA" id="ARBA00011233"/>
    </source>
</evidence>
<dbReference type="NCBIfam" id="TIGR01697">
    <property type="entry name" value="PNPH-PUNA-XAPA"/>
    <property type="match status" value="1"/>
</dbReference>
<dbReference type="Pfam" id="PF01048">
    <property type="entry name" value="PNP_UDP_1"/>
    <property type="match status" value="1"/>
</dbReference>
<dbReference type="AlphaFoldDB" id="A0A518JNL1"/>